<evidence type="ECO:0000313" key="4">
    <source>
        <dbReference type="Proteomes" id="UP000186769"/>
    </source>
</evidence>
<name>A0A1Q8XFP9_9ACTO</name>
<dbReference type="EMBL" id="MSKW01000005">
    <property type="protein sequence ID" value="OLO79146.1"/>
    <property type="molecule type" value="Genomic_DNA"/>
</dbReference>
<feature type="domain" description="Helix-turn-helix" evidence="2">
    <location>
        <begin position="24"/>
        <end position="68"/>
    </location>
</feature>
<organism evidence="3 4">
    <name type="scientific">Actinomyces oris</name>
    <dbReference type="NCBI Taxonomy" id="544580"/>
    <lineage>
        <taxon>Bacteria</taxon>
        <taxon>Bacillati</taxon>
        <taxon>Actinomycetota</taxon>
        <taxon>Actinomycetes</taxon>
        <taxon>Actinomycetales</taxon>
        <taxon>Actinomycetaceae</taxon>
        <taxon>Actinomyces</taxon>
    </lineage>
</organism>
<dbReference type="InterPro" id="IPR041657">
    <property type="entry name" value="HTH_17"/>
</dbReference>
<protein>
    <recommendedName>
        <fullName evidence="2">Helix-turn-helix domain-containing protein</fullName>
    </recommendedName>
</protein>
<evidence type="ECO:0000256" key="1">
    <source>
        <dbReference type="SAM" id="MobiDB-lite"/>
    </source>
</evidence>
<accession>A0A1Q8XFP9</accession>
<proteinExistence type="predicted"/>
<reference evidence="3 4" key="1">
    <citation type="submission" date="2016-12" db="EMBL/GenBank/DDBJ databases">
        <title>Genomic comparison of strains in the 'Actinomyces naeslundii' group.</title>
        <authorList>
            <person name="Mughal S.R."/>
            <person name="Do T."/>
            <person name="Gilbert S.C."/>
            <person name="Witherden E.A."/>
            <person name="Didelot X."/>
            <person name="Beighton D."/>
        </authorList>
    </citation>
    <scope>NUCLEOTIDE SEQUENCE [LARGE SCALE GENOMIC DNA]</scope>
    <source>
        <strain evidence="3 4">G53E</strain>
    </source>
</reference>
<feature type="region of interest" description="Disordered" evidence="1">
    <location>
        <begin position="77"/>
        <end position="110"/>
    </location>
</feature>
<dbReference type="InterPro" id="IPR010093">
    <property type="entry name" value="SinI_DNA-bd"/>
</dbReference>
<feature type="region of interest" description="Disordered" evidence="1">
    <location>
        <begin position="1"/>
        <end position="21"/>
    </location>
</feature>
<dbReference type="NCBIfam" id="TIGR01764">
    <property type="entry name" value="excise"/>
    <property type="match status" value="1"/>
</dbReference>
<dbReference type="AlphaFoldDB" id="A0A1Q8XFP9"/>
<dbReference type="Pfam" id="PF12728">
    <property type="entry name" value="HTH_17"/>
    <property type="match status" value="1"/>
</dbReference>
<sequence>MGVHDMQHEDEDDRQAGKWKDGDFLTPKEVAEVLIRTSVDSVRRQIRSGRLPASKTLGGQYLVPWWAVKAELEKMTRLSRPQRPSELPGPSVSSAPGVEGVELPGQGALL</sequence>
<dbReference type="GO" id="GO:0003677">
    <property type="term" value="F:DNA binding"/>
    <property type="evidence" value="ECO:0007669"/>
    <property type="project" value="InterPro"/>
</dbReference>
<comment type="caution">
    <text evidence="3">The sequence shown here is derived from an EMBL/GenBank/DDBJ whole genome shotgun (WGS) entry which is preliminary data.</text>
</comment>
<dbReference type="Proteomes" id="UP000186769">
    <property type="component" value="Unassembled WGS sequence"/>
</dbReference>
<evidence type="ECO:0000259" key="2">
    <source>
        <dbReference type="Pfam" id="PF12728"/>
    </source>
</evidence>
<evidence type="ECO:0000313" key="3">
    <source>
        <dbReference type="EMBL" id="OLO79146.1"/>
    </source>
</evidence>
<gene>
    <name evidence="3" type="ORF">BKH15_02580</name>
</gene>